<keyword evidence="1" id="KW-0503">Monooxygenase</keyword>
<evidence type="ECO:0000313" key="2">
    <source>
        <dbReference type="Proteomes" id="UP000578112"/>
    </source>
</evidence>
<sequence length="100" mass="10912">MPVIMILRLKADATALERFTDANPGLMEGISAAGQAVGATRHTFAAAGDEVLVIDEWPDEATFQKFFDSQTEIPRVMQEAGAQGPPEITFYRKLDVPGQF</sequence>
<organism evidence="1 2">
    <name type="scientific">Actinoplanes digitatis</name>
    <dbReference type="NCBI Taxonomy" id="1868"/>
    <lineage>
        <taxon>Bacteria</taxon>
        <taxon>Bacillati</taxon>
        <taxon>Actinomycetota</taxon>
        <taxon>Actinomycetes</taxon>
        <taxon>Micromonosporales</taxon>
        <taxon>Micromonosporaceae</taxon>
        <taxon>Actinoplanes</taxon>
    </lineage>
</organism>
<dbReference type="GO" id="GO:0004497">
    <property type="term" value="F:monooxygenase activity"/>
    <property type="evidence" value="ECO:0007669"/>
    <property type="project" value="UniProtKB-KW"/>
</dbReference>
<evidence type="ECO:0000313" key="1">
    <source>
        <dbReference type="EMBL" id="MBB4764108.1"/>
    </source>
</evidence>
<keyword evidence="2" id="KW-1185">Reference proteome</keyword>
<comment type="caution">
    <text evidence="1">The sequence shown here is derived from an EMBL/GenBank/DDBJ whole genome shotgun (WGS) entry which is preliminary data.</text>
</comment>
<dbReference type="InterPro" id="IPR011008">
    <property type="entry name" value="Dimeric_a/b-barrel"/>
</dbReference>
<reference evidence="1 2" key="1">
    <citation type="submission" date="2020-08" db="EMBL/GenBank/DDBJ databases">
        <title>Sequencing the genomes of 1000 actinobacteria strains.</title>
        <authorList>
            <person name="Klenk H.-P."/>
        </authorList>
    </citation>
    <scope>NUCLEOTIDE SEQUENCE [LARGE SCALE GENOMIC DNA]</scope>
    <source>
        <strain evidence="1 2">DSM 43149</strain>
    </source>
</reference>
<dbReference type="EMBL" id="JACHNH010000001">
    <property type="protein sequence ID" value="MBB4764108.1"/>
    <property type="molecule type" value="Genomic_DNA"/>
</dbReference>
<proteinExistence type="predicted"/>
<dbReference type="RefSeq" id="WP_184995332.1">
    <property type="nucleotide sequence ID" value="NZ_BOMK01000066.1"/>
</dbReference>
<protein>
    <submittedName>
        <fullName evidence="1">Quinol monooxygenase YgiN</fullName>
    </submittedName>
</protein>
<keyword evidence="1" id="KW-0560">Oxidoreductase</keyword>
<dbReference type="SUPFAM" id="SSF54909">
    <property type="entry name" value="Dimeric alpha+beta barrel"/>
    <property type="match status" value="1"/>
</dbReference>
<gene>
    <name evidence="1" type="ORF">BJ971_004664</name>
</gene>
<accession>A0A7W7MRC8</accession>
<dbReference type="Proteomes" id="UP000578112">
    <property type="component" value="Unassembled WGS sequence"/>
</dbReference>
<name>A0A7W7MRC8_9ACTN</name>
<dbReference type="AlphaFoldDB" id="A0A7W7MRC8"/>